<dbReference type="AlphaFoldDB" id="A0A7V3JAJ8"/>
<dbReference type="InterPro" id="IPR044855">
    <property type="entry name" value="CoA-Trfase_III_dom3_sf"/>
</dbReference>
<reference evidence="2" key="1">
    <citation type="journal article" date="2020" name="mSystems">
        <title>Genome- and Community-Level Interaction Insights into Carbon Utilization and Element Cycling Functions of Hydrothermarchaeota in Hydrothermal Sediment.</title>
        <authorList>
            <person name="Zhou Z."/>
            <person name="Liu Y."/>
            <person name="Xu W."/>
            <person name="Pan J."/>
            <person name="Luo Z.H."/>
            <person name="Li M."/>
        </authorList>
    </citation>
    <scope>NUCLEOTIDE SEQUENCE [LARGE SCALE GENOMIC DNA]</scope>
    <source>
        <strain evidence="2">SpSt-757</strain>
    </source>
</reference>
<keyword evidence="1 2" id="KW-0808">Transferase</keyword>
<proteinExistence type="predicted"/>
<evidence type="ECO:0000313" key="2">
    <source>
        <dbReference type="EMBL" id="HFZ09391.1"/>
    </source>
</evidence>
<dbReference type="InterPro" id="IPR003673">
    <property type="entry name" value="CoA-Trfase_fam_III"/>
</dbReference>
<sequence>MFLQGIKVLDLTHVQAGPTCTAMLADLGADVIKVESFAGDQFRQPLEGANFWNFNRNKRGIALNLRADQGREIALRLAQKSDVLVENFLPGSIDRLGLGYEIISQLNPRIVYCSISGYGQCGPFRERPAYEPVLQAMSGIMDCTGEEGGLPVRVRPAMIDYCTAANAAFAIVVCLLNREKTGKGQRIDMALLDVAIFAMAPYVTQYKKKGELPERSGSAQPWAGASQNFEAKDGLIHIVAGTDNMFRNLCAALNRDDLANDPRYATRDARAKHRKELVEIINRETRKYSKWELEKKLLMADVACSVVRNVGEIIEELHVQKRGILEENEIPKMGKITTIKTPPSVALGFPIPPRFRAPMLGEHTEEILSEIGYSSHEINKFLDQGVVLKYNC</sequence>
<evidence type="ECO:0000256" key="1">
    <source>
        <dbReference type="ARBA" id="ARBA00022679"/>
    </source>
</evidence>
<organism evidence="2">
    <name type="scientific">candidate division CPR3 bacterium</name>
    <dbReference type="NCBI Taxonomy" id="2268181"/>
    <lineage>
        <taxon>Bacteria</taxon>
        <taxon>Bacteria division CPR3</taxon>
    </lineage>
</organism>
<gene>
    <name evidence="2" type="ORF">ENV41_04610</name>
</gene>
<dbReference type="Gene3D" id="3.40.50.10540">
    <property type="entry name" value="Crotonobetainyl-coa:carnitine coa-transferase, domain 1"/>
    <property type="match status" value="1"/>
</dbReference>
<dbReference type="GO" id="GO:0008410">
    <property type="term" value="F:CoA-transferase activity"/>
    <property type="evidence" value="ECO:0007669"/>
    <property type="project" value="TreeGrafter"/>
</dbReference>
<accession>A0A7V3JAJ8</accession>
<protein>
    <submittedName>
        <fullName evidence="2">CoA transferase</fullName>
    </submittedName>
</protein>
<name>A0A7V3JAJ8_UNCC3</name>
<dbReference type="PANTHER" id="PTHR48207">
    <property type="entry name" value="SUCCINATE--HYDROXYMETHYLGLUTARATE COA-TRANSFERASE"/>
    <property type="match status" value="1"/>
</dbReference>
<dbReference type="Pfam" id="PF02515">
    <property type="entry name" value="CoA_transf_3"/>
    <property type="match status" value="1"/>
</dbReference>
<dbReference type="Gene3D" id="3.30.1540.10">
    <property type="entry name" value="formyl-coa transferase, domain 3"/>
    <property type="match status" value="1"/>
</dbReference>
<dbReference type="EMBL" id="DTGG01000140">
    <property type="protein sequence ID" value="HFZ09391.1"/>
    <property type="molecule type" value="Genomic_DNA"/>
</dbReference>
<dbReference type="PANTHER" id="PTHR48207:SF3">
    <property type="entry name" value="SUCCINATE--HYDROXYMETHYLGLUTARATE COA-TRANSFERASE"/>
    <property type="match status" value="1"/>
</dbReference>
<dbReference type="InterPro" id="IPR050483">
    <property type="entry name" value="CoA-transferase_III_domain"/>
</dbReference>
<comment type="caution">
    <text evidence="2">The sequence shown here is derived from an EMBL/GenBank/DDBJ whole genome shotgun (WGS) entry which is preliminary data.</text>
</comment>
<dbReference type="SUPFAM" id="SSF89796">
    <property type="entry name" value="CoA-transferase family III (CaiB/BaiF)"/>
    <property type="match status" value="1"/>
</dbReference>
<dbReference type="InterPro" id="IPR023606">
    <property type="entry name" value="CoA-Trfase_III_dom_1_sf"/>
</dbReference>